<name>A0A485LKR6_9STRA</name>
<reference evidence="3 4" key="1">
    <citation type="submission" date="2019-03" db="EMBL/GenBank/DDBJ databases">
        <authorList>
            <person name="Gaulin E."/>
            <person name="Dumas B."/>
        </authorList>
    </citation>
    <scope>NUCLEOTIDE SEQUENCE [LARGE SCALE GENOMIC DNA]</scope>
    <source>
        <strain evidence="3">CBS 568.67</strain>
    </source>
</reference>
<feature type="region of interest" description="Disordered" evidence="1">
    <location>
        <begin position="1"/>
        <end position="24"/>
    </location>
</feature>
<evidence type="ECO:0000256" key="1">
    <source>
        <dbReference type="SAM" id="MobiDB-lite"/>
    </source>
</evidence>
<dbReference type="EMBL" id="VJMH01007011">
    <property type="protein sequence ID" value="KAF0686264.1"/>
    <property type="molecule type" value="Genomic_DNA"/>
</dbReference>
<accession>A0A485LKR6</accession>
<evidence type="ECO:0000313" key="2">
    <source>
        <dbReference type="EMBL" id="KAF0686264.1"/>
    </source>
</evidence>
<protein>
    <submittedName>
        <fullName evidence="3">Aste57867_21870 protein</fullName>
    </submittedName>
</protein>
<keyword evidence="4" id="KW-1185">Reference proteome</keyword>
<evidence type="ECO:0000313" key="3">
    <source>
        <dbReference type="EMBL" id="VFT98538.1"/>
    </source>
</evidence>
<dbReference type="Proteomes" id="UP000332933">
    <property type="component" value="Unassembled WGS sequence"/>
</dbReference>
<dbReference type="OrthoDB" id="64627at2759"/>
<reference evidence="2" key="2">
    <citation type="submission" date="2019-06" db="EMBL/GenBank/DDBJ databases">
        <title>Genomics analysis of Aphanomyces spp. identifies a new class of oomycete effector associated with host adaptation.</title>
        <authorList>
            <person name="Gaulin E."/>
        </authorList>
    </citation>
    <scope>NUCLEOTIDE SEQUENCE</scope>
    <source>
        <strain evidence="2">CBS 578.67</strain>
    </source>
</reference>
<organism evidence="3 4">
    <name type="scientific">Aphanomyces stellatus</name>
    <dbReference type="NCBI Taxonomy" id="120398"/>
    <lineage>
        <taxon>Eukaryota</taxon>
        <taxon>Sar</taxon>
        <taxon>Stramenopiles</taxon>
        <taxon>Oomycota</taxon>
        <taxon>Saprolegniomycetes</taxon>
        <taxon>Saprolegniales</taxon>
        <taxon>Verrucalvaceae</taxon>
        <taxon>Aphanomyces</taxon>
    </lineage>
</organism>
<dbReference type="EMBL" id="CAADRA010007037">
    <property type="protein sequence ID" value="VFT98538.1"/>
    <property type="molecule type" value="Genomic_DNA"/>
</dbReference>
<dbReference type="AlphaFoldDB" id="A0A485LKR6"/>
<proteinExistence type="predicted"/>
<sequence length="330" mass="36251">MSSSPSKTKRAATAGTDSPSKRPCSAASVLTNPALAGSIADFSANCLTLCPELYDVFEVPGDQPFAFDEDDDEYLKGYKRLIGKHVVNGYVDHEDDLSKDDLVSRAKASVADPHALYRALEIRQKLGEFAALVKTHHDAAAGLDQFDFIVLRPILFAPESREDSSATTWGREDFEKIYGTDDIDFHDTGVAGMPLGLLWHYRHMEDGGECKFCAAAEGTEENETMENEGEDEWSEAWTNWASEKGLDRDTLGKYRGTAYRALAYQSDTHGPFCTNVVRPLKAYLDNHLTDVKLVTTDFLDTGDETIGSVFLGGLTPDGYLAGLAIAFFEC</sequence>
<evidence type="ECO:0000313" key="4">
    <source>
        <dbReference type="Proteomes" id="UP000332933"/>
    </source>
</evidence>
<gene>
    <name evidence="3" type="primary">Aste57867_21870</name>
    <name evidence="2" type="ORF">As57867_021801</name>
    <name evidence="3" type="ORF">ASTE57867_21870</name>
</gene>